<organism evidence="2 3">
    <name type="scientific">Oopsacas minuta</name>
    <dbReference type="NCBI Taxonomy" id="111878"/>
    <lineage>
        <taxon>Eukaryota</taxon>
        <taxon>Metazoa</taxon>
        <taxon>Porifera</taxon>
        <taxon>Hexactinellida</taxon>
        <taxon>Hexasterophora</taxon>
        <taxon>Lyssacinosida</taxon>
        <taxon>Leucopsacidae</taxon>
        <taxon>Oopsacas</taxon>
    </lineage>
</organism>
<protein>
    <submittedName>
        <fullName evidence="2">Uncharacterized protein</fullName>
    </submittedName>
</protein>
<keyword evidence="3" id="KW-1185">Reference proteome</keyword>
<proteinExistence type="predicted"/>
<reference evidence="2 3" key="1">
    <citation type="journal article" date="2023" name="BMC Biol.">
        <title>The compact genome of the sponge Oopsacas minuta (Hexactinellida) is lacking key metazoan core genes.</title>
        <authorList>
            <person name="Santini S."/>
            <person name="Schenkelaars Q."/>
            <person name="Jourda C."/>
            <person name="Duchesne M."/>
            <person name="Belahbib H."/>
            <person name="Rocher C."/>
            <person name="Selva M."/>
            <person name="Riesgo A."/>
            <person name="Vervoort M."/>
            <person name="Leys S.P."/>
            <person name="Kodjabachian L."/>
            <person name="Le Bivic A."/>
            <person name="Borchiellini C."/>
            <person name="Claverie J.M."/>
            <person name="Renard E."/>
        </authorList>
    </citation>
    <scope>NUCLEOTIDE SEQUENCE [LARGE SCALE GENOMIC DNA]</scope>
    <source>
        <strain evidence="2">SPO-2</strain>
    </source>
</reference>
<feature type="coiled-coil region" evidence="1">
    <location>
        <begin position="42"/>
        <end position="90"/>
    </location>
</feature>
<accession>A0AAV7KJ56</accession>
<sequence length="133" mass="15621">MKTELANVKLREEIQTKLGEVRAWKNNHENLYQLNVTVDKENGSLKKEVAKLIKEYTSATNELQDKLADKNKWEDKVRELKEKNSALLREKGCVYLNRILCRTLINFLMLNFDRMMKKANFDQSSTKMSPVKL</sequence>
<dbReference type="AlphaFoldDB" id="A0AAV7KJ56"/>
<evidence type="ECO:0000256" key="1">
    <source>
        <dbReference type="SAM" id="Coils"/>
    </source>
</evidence>
<name>A0AAV7KJ56_9METZ</name>
<evidence type="ECO:0000313" key="3">
    <source>
        <dbReference type="Proteomes" id="UP001165289"/>
    </source>
</evidence>
<gene>
    <name evidence="2" type="ORF">LOD99_10072</name>
</gene>
<evidence type="ECO:0000313" key="2">
    <source>
        <dbReference type="EMBL" id="KAI6661293.1"/>
    </source>
</evidence>
<dbReference type="Proteomes" id="UP001165289">
    <property type="component" value="Unassembled WGS sequence"/>
</dbReference>
<dbReference type="EMBL" id="JAKMXF010000016">
    <property type="protein sequence ID" value="KAI6661293.1"/>
    <property type="molecule type" value="Genomic_DNA"/>
</dbReference>
<comment type="caution">
    <text evidence="2">The sequence shown here is derived from an EMBL/GenBank/DDBJ whole genome shotgun (WGS) entry which is preliminary data.</text>
</comment>
<keyword evidence="1" id="KW-0175">Coiled coil</keyword>